<evidence type="ECO:0000313" key="4">
    <source>
        <dbReference type="Proteomes" id="UP000198885"/>
    </source>
</evidence>
<dbReference type="Pfam" id="PF05896">
    <property type="entry name" value="NQRA_N"/>
    <property type="match status" value="1"/>
</dbReference>
<dbReference type="STRING" id="641238.SAMN04490244_11746"/>
<dbReference type="InterPro" id="IPR056148">
    <property type="entry name" value="NQRA_2nd"/>
</dbReference>
<protein>
    <submittedName>
        <fullName evidence="3">Na+-transporting NADH:ubiquinone oxidoreductase subunit A</fullName>
    </submittedName>
</protein>
<evidence type="ECO:0000259" key="1">
    <source>
        <dbReference type="Pfam" id="PF05896"/>
    </source>
</evidence>
<dbReference type="AlphaFoldDB" id="A0A1H9X3R6"/>
<dbReference type="Pfam" id="PF24836">
    <property type="entry name" value="NQRA_2nd"/>
    <property type="match status" value="1"/>
</dbReference>
<dbReference type="PANTHER" id="PTHR37839:SF1">
    <property type="entry name" value="NA(+)-TRANSLOCATING NADH-QUINONE REDUCTASE SUBUNIT A"/>
    <property type="match status" value="1"/>
</dbReference>
<dbReference type="OrthoDB" id="9774536at2"/>
<evidence type="ECO:0000259" key="2">
    <source>
        <dbReference type="Pfam" id="PF24836"/>
    </source>
</evidence>
<keyword evidence="4" id="KW-1185">Reference proteome</keyword>
<dbReference type="PANTHER" id="PTHR37839">
    <property type="entry name" value="NA(+)-TRANSLOCATING NADH-QUINONE REDUCTASE SUBUNIT A"/>
    <property type="match status" value="1"/>
</dbReference>
<sequence length="422" mass="44683">MGFLGTGAGLAPHFPSPPDSPDVFDVITEEAAVCPPVGRALHVAPLVQEGDRVSQGGAVACLRHSPEIKFVAPIAGHVASIVLLPGRHLSEIVIYREDGDAVERHDTELAHSVAGLRRLMQSAGVWQWVRRRPFGGMPSADETPAAIVVMATDTRPGAPDPRHALDGREEDLSLGLAALARLTDGPVMVCAQGDRSPSWPALPNGRARLAVRGRRHPQGSAGICIHHLCPAGIEAPVWDLHAEDTAALGALLRTGMLPMTRLVRIAGAALIEGHSVRTHPGADLRQLTRRIVAPGQHVLMSGSPLDGHVARWLAPRHRQITVMPRAPARPGRHWLVAALDTSTRGAPAIPTAALTQALGAALPAAPFIRALGAGDEETAMRLGILSLLEEDLALADYVLSEGGHLKAQLRAMLDRIQAEFAP</sequence>
<dbReference type="InterPro" id="IPR008703">
    <property type="entry name" value="NqrA"/>
</dbReference>
<dbReference type="Proteomes" id="UP000198885">
    <property type="component" value="Unassembled WGS sequence"/>
</dbReference>
<name>A0A1H9X3R6_9RHOB</name>
<proteinExistence type="predicted"/>
<accession>A0A1H9X3R6</accession>
<feature type="domain" description="NqrA second alpha/beta" evidence="2">
    <location>
        <begin position="115"/>
        <end position="256"/>
    </location>
</feature>
<keyword evidence="3" id="KW-0830">Ubiquinone</keyword>
<gene>
    <name evidence="3" type="ORF">SAMN04490244_11746</name>
</gene>
<dbReference type="InterPro" id="IPR056147">
    <property type="entry name" value="NQRA_N"/>
</dbReference>
<organism evidence="3 4">
    <name type="scientific">Tranquillimonas rosea</name>
    <dbReference type="NCBI Taxonomy" id="641238"/>
    <lineage>
        <taxon>Bacteria</taxon>
        <taxon>Pseudomonadati</taxon>
        <taxon>Pseudomonadota</taxon>
        <taxon>Alphaproteobacteria</taxon>
        <taxon>Rhodobacterales</taxon>
        <taxon>Roseobacteraceae</taxon>
        <taxon>Tranquillimonas</taxon>
    </lineage>
</organism>
<evidence type="ECO:0000313" key="3">
    <source>
        <dbReference type="EMBL" id="SES40709.1"/>
    </source>
</evidence>
<reference evidence="3 4" key="1">
    <citation type="submission" date="2016-10" db="EMBL/GenBank/DDBJ databases">
        <authorList>
            <person name="de Groot N.N."/>
        </authorList>
    </citation>
    <scope>NUCLEOTIDE SEQUENCE [LARGE SCALE GENOMIC DNA]</scope>
    <source>
        <strain evidence="3 4">DSM 23042</strain>
    </source>
</reference>
<feature type="domain" description="NqrA N-terminal barrel-sandwich hybrid" evidence="1">
    <location>
        <begin position="44"/>
        <end position="95"/>
    </location>
</feature>
<dbReference type="EMBL" id="FOGU01000017">
    <property type="protein sequence ID" value="SES40709.1"/>
    <property type="molecule type" value="Genomic_DNA"/>
</dbReference>
<dbReference type="RefSeq" id="WP_092696236.1">
    <property type="nucleotide sequence ID" value="NZ_FOGU01000017.1"/>
</dbReference>
<dbReference type="GO" id="GO:0006814">
    <property type="term" value="P:sodium ion transport"/>
    <property type="evidence" value="ECO:0007669"/>
    <property type="project" value="InterPro"/>
</dbReference>
<dbReference type="GO" id="GO:0016655">
    <property type="term" value="F:oxidoreductase activity, acting on NAD(P)H, quinone or similar compound as acceptor"/>
    <property type="evidence" value="ECO:0007669"/>
    <property type="project" value="InterPro"/>
</dbReference>